<evidence type="ECO:0000256" key="1">
    <source>
        <dbReference type="SAM" id="MobiDB-lite"/>
    </source>
</evidence>
<comment type="caution">
    <text evidence="2">The sequence shown here is derived from an EMBL/GenBank/DDBJ whole genome shotgun (WGS) entry which is preliminary data.</text>
</comment>
<sequence>MRPPTLHAMRYANSLPVLSPKTLQPSFSHTGGKFRIAPLQTFPTPEPFVRTGHGPPLAFVTEHPPVG</sequence>
<dbReference type="Proteomes" id="UP000324222">
    <property type="component" value="Unassembled WGS sequence"/>
</dbReference>
<protein>
    <submittedName>
        <fullName evidence="2">Uncharacterized protein</fullName>
    </submittedName>
</protein>
<keyword evidence="3" id="KW-1185">Reference proteome</keyword>
<accession>A0A5B7D1S7</accession>
<reference evidence="2 3" key="1">
    <citation type="submission" date="2019-05" db="EMBL/GenBank/DDBJ databases">
        <title>Another draft genome of Portunus trituberculatus and its Hox gene families provides insights of decapod evolution.</title>
        <authorList>
            <person name="Jeong J.-H."/>
            <person name="Song I."/>
            <person name="Kim S."/>
            <person name="Choi T."/>
            <person name="Kim D."/>
            <person name="Ryu S."/>
            <person name="Kim W."/>
        </authorList>
    </citation>
    <scope>NUCLEOTIDE SEQUENCE [LARGE SCALE GENOMIC DNA]</scope>
    <source>
        <tissue evidence="2">Muscle</tissue>
    </source>
</reference>
<dbReference type="AlphaFoldDB" id="A0A5B7D1S7"/>
<feature type="region of interest" description="Disordered" evidence="1">
    <location>
        <begin position="45"/>
        <end position="67"/>
    </location>
</feature>
<evidence type="ECO:0000313" key="3">
    <source>
        <dbReference type="Proteomes" id="UP000324222"/>
    </source>
</evidence>
<dbReference type="EMBL" id="VSRR010000413">
    <property type="protein sequence ID" value="MPC15275.1"/>
    <property type="molecule type" value="Genomic_DNA"/>
</dbReference>
<organism evidence="2 3">
    <name type="scientific">Portunus trituberculatus</name>
    <name type="common">Swimming crab</name>
    <name type="synonym">Neptunus trituberculatus</name>
    <dbReference type="NCBI Taxonomy" id="210409"/>
    <lineage>
        <taxon>Eukaryota</taxon>
        <taxon>Metazoa</taxon>
        <taxon>Ecdysozoa</taxon>
        <taxon>Arthropoda</taxon>
        <taxon>Crustacea</taxon>
        <taxon>Multicrustacea</taxon>
        <taxon>Malacostraca</taxon>
        <taxon>Eumalacostraca</taxon>
        <taxon>Eucarida</taxon>
        <taxon>Decapoda</taxon>
        <taxon>Pleocyemata</taxon>
        <taxon>Brachyura</taxon>
        <taxon>Eubrachyura</taxon>
        <taxon>Portunoidea</taxon>
        <taxon>Portunidae</taxon>
        <taxon>Portuninae</taxon>
        <taxon>Portunus</taxon>
    </lineage>
</organism>
<proteinExistence type="predicted"/>
<evidence type="ECO:0000313" key="2">
    <source>
        <dbReference type="EMBL" id="MPC15275.1"/>
    </source>
</evidence>
<gene>
    <name evidence="2" type="ORF">E2C01_008061</name>
</gene>
<name>A0A5B7D1S7_PORTR</name>